<evidence type="ECO:0000313" key="2">
    <source>
        <dbReference type="EMBL" id="MFC7069697.1"/>
    </source>
</evidence>
<dbReference type="GeneID" id="81124120"/>
<keyword evidence="3" id="KW-1185">Reference proteome</keyword>
<dbReference type="NCBIfam" id="TIGR04088">
    <property type="entry name" value="cognate_SipW"/>
    <property type="match status" value="1"/>
</dbReference>
<feature type="domain" description="VWFA" evidence="1">
    <location>
        <begin position="217"/>
        <end position="399"/>
    </location>
</feature>
<dbReference type="SMART" id="SM00327">
    <property type="entry name" value="VWA"/>
    <property type="match status" value="1"/>
</dbReference>
<dbReference type="SUPFAM" id="SSF53300">
    <property type="entry name" value="vWA-like"/>
    <property type="match status" value="1"/>
</dbReference>
<comment type="caution">
    <text evidence="2">The sequence shown here is derived from an EMBL/GenBank/DDBJ whole genome shotgun (WGS) entry which is preliminary data.</text>
</comment>
<dbReference type="Proteomes" id="UP001596461">
    <property type="component" value="Unassembled WGS sequence"/>
</dbReference>
<dbReference type="RefSeq" id="WP_284032284.1">
    <property type="nucleotide sequence ID" value="NZ_CP126154.1"/>
</dbReference>
<evidence type="ECO:0000259" key="1">
    <source>
        <dbReference type="PROSITE" id="PS50234"/>
    </source>
</evidence>
<dbReference type="PANTHER" id="PTHR24020">
    <property type="entry name" value="COLLAGEN ALPHA"/>
    <property type="match status" value="1"/>
</dbReference>
<dbReference type="InterPro" id="IPR006311">
    <property type="entry name" value="TAT_signal"/>
</dbReference>
<sequence length="491" mass="52049">MDDTPKLFNTSRRQVLAGLGAVGLASAGAGLGTTAYFSDTESFSGNSLQAGEFDLKVDWKQLYFGAEGDSVYGDAGRPYVNAFPDADGDGVQDEILTRPEIAAGDQGLTSQEVEDAYRAQFADLPNDREDPVIDLVDVKPGDHGCLSMSMHLFDNPGYIWLGADNVVGSENGQSEPEAEVDDSAEGMGELAESINATLWYDDDNDCEIDGGSDNPADVAIVIDTSGSMAEEPNKFENAKDGAKTLVDALGPGTQITLVEFDSDASKVVALTTDKTAVKTAIDGLTANGATDMADGVQIAREELMGRDDLISGHTPSGNDDDSADKIMVFLTNGNPNPSGQDPTSEADDAKTEDGIEVFTIAYGSDANATILEDMASTPKNDHFFLAVDITAVEQVFALIGEQIAGEAVIFSGTLAEVLAELESGVELDGNRVEEGRQCFVNSTTQYVGLHWHLPVEVGNEIQTDTLSFDLVLEAEQCRHNEEPANPFNASA</sequence>
<dbReference type="InterPro" id="IPR002035">
    <property type="entry name" value="VWF_A"/>
</dbReference>
<dbReference type="CDD" id="cd00198">
    <property type="entry name" value="vWFA"/>
    <property type="match status" value="1"/>
</dbReference>
<dbReference type="Gene3D" id="3.40.50.410">
    <property type="entry name" value="von Willebrand factor, type A domain"/>
    <property type="match status" value="1"/>
</dbReference>
<name>A0ABD5W923_9EURY</name>
<dbReference type="PROSITE" id="PS51318">
    <property type="entry name" value="TAT"/>
    <property type="match status" value="1"/>
</dbReference>
<dbReference type="InterPro" id="IPR050525">
    <property type="entry name" value="ECM_Assembly_Org"/>
</dbReference>
<reference evidence="2 3" key="1">
    <citation type="journal article" date="2019" name="Int. J. Syst. Evol. Microbiol.">
        <title>The Global Catalogue of Microorganisms (GCM) 10K type strain sequencing project: providing services to taxonomists for standard genome sequencing and annotation.</title>
        <authorList>
            <consortium name="The Broad Institute Genomics Platform"/>
            <consortium name="The Broad Institute Genome Sequencing Center for Infectious Disease"/>
            <person name="Wu L."/>
            <person name="Ma J."/>
        </authorList>
    </citation>
    <scope>NUCLEOTIDE SEQUENCE [LARGE SCALE GENOMIC DNA]</scope>
    <source>
        <strain evidence="2 3">DT31</strain>
    </source>
</reference>
<dbReference type="Pfam" id="PF00092">
    <property type="entry name" value="VWA"/>
    <property type="match status" value="1"/>
</dbReference>
<protein>
    <submittedName>
        <fullName evidence="2">VWA domain-containing protein</fullName>
    </submittedName>
</protein>
<dbReference type="PROSITE" id="PS50234">
    <property type="entry name" value="VWFA"/>
    <property type="match status" value="1"/>
</dbReference>
<gene>
    <name evidence="2" type="ORF">ACFQL9_08590</name>
</gene>
<proteinExistence type="predicted"/>
<accession>A0ABD5W923</accession>
<dbReference type="InterPro" id="IPR036465">
    <property type="entry name" value="vWFA_dom_sf"/>
</dbReference>
<evidence type="ECO:0000313" key="3">
    <source>
        <dbReference type="Proteomes" id="UP001596461"/>
    </source>
</evidence>
<dbReference type="PANTHER" id="PTHR24020:SF20">
    <property type="entry name" value="PH DOMAIN-CONTAINING PROTEIN"/>
    <property type="match status" value="1"/>
</dbReference>
<dbReference type="EMBL" id="JBHTAH010000006">
    <property type="protein sequence ID" value="MFC7069697.1"/>
    <property type="molecule type" value="Genomic_DNA"/>
</dbReference>
<dbReference type="InterPro" id="IPR023833">
    <property type="entry name" value="Signal_pept_SipW-depend-type"/>
</dbReference>
<organism evidence="2 3">
    <name type="scientific">Halobaculum lipolyticum</name>
    <dbReference type="NCBI Taxonomy" id="3032001"/>
    <lineage>
        <taxon>Archaea</taxon>
        <taxon>Methanobacteriati</taxon>
        <taxon>Methanobacteriota</taxon>
        <taxon>Stenosarchaea group</taxon>
        <taxon>Halobacteria</taxon>
        <taxon>Halobacteriales</taxon>
        <taxon>Haloferacaceae</taxon>
        <taxon>Halobaculum</taxon>
    </lineage>
</organism>
<dbReference type="AlphaFoldDB" id="A0ABD5W923"/>